<evidence type="ECO:0000259" key="2">
    <source>
        <dbReference type="Pfam" id="PF13786"/>
    </source>
</evidence>
<dbReference type="AlphaFoldDB" id="A0AAJ2NAP3"/>
<reference evidence="5" key="1">
    <citation type="submission" date="2023-09" db="EMBL/GenBank/DDBJ databases">
        <title>Paenibacillus sp. chi10 Genome sequencing and assembly.</title>
        <authorList>
            <person name="Kim I."/>
        </authorList>
    </citation>
    <scope>NUCLEOTIDE SEQUENCE [LARGE SCALE GENOMIC DNA]</scope>
    <source>
        <strain evidence="5">chi10</strain>
    </source>
</reference>
<feature type="transmembrane region" description="Helical" evidence="1">
    <location>
        <begin position="54"/>
        <end position="78"/>
    </location>
</feature>
<name>A0AAJ2NAP3_9BACL</name>
<organism evidence="4 5">
    <name type="scientific">Paenibacillus suaedae</name>
    <dbReference type="NCBI Taxonomy" id="3077233"/>
    <lineage>
        <taxon>Bacteria</taxon>
        <taxon>Bacillati</taxon>
        <taxon>Bacillota</taxon>
        <taxon>Bacilli</taxon>
        <taxon>Bacillales</taxon>
        <taxon>Paenibacillaceae</taxon>
        <taxon>Paenibacillus</taxon>
    </lineage>
</organism>
<feature type="domain" description="DUF4179" evidence="2">
    <location>
        <begin position="57"/>
        <end position="143"/>
    </location>
</feature>
<evidence type="ECO:0000256" key="1">
    <source>
        <dbReference type="SAM" id="Phobius"/>
    </source>
</evidence>
<accession>A0AAJ2NAP3</accession>
<keyword evidence="1" id="KW-1133">Transmembrane helix</keyword>
<dbReference type="InterPro" id="IPR025436">
    <property type="entry name" value="DUF4179"/>
</dbReference>
<keyword evidence="1" id="KW-0472">Membrane</keyword>
<evidence type="ECO:0000313" key="5">
    <source>
        <dbReference type="Proteomes" id="UP001250538"/>
    </source>
</evidence>
<comment type="caution">
    <text evidence="4">The sequence shown here is derived from an EMBL/GenBank/DDBJ whole genome shotgun (WGS) entry which is preliminary data.</text>
</comment>
<evidence type="ECO:0000313" key="4">
    <source>
        <dbReference type="EMBL" id="MDT8978884.1"/>
    </source>
</evidence>
<feature type="domain" description="DUF5643" evidence="3">
    <location>
        <begin position="243"/>
        <end position="367"/>
    </location>
</feature>
<dbReference type="InterPro" id="IPR040680">
    <property type="entry name" value="DUF5643"/>
</dbReference>
<dbReference type="Pfam" id="PF18705">
    <property type="entry name" value="DUF5643"/>
    <property type="match status" value="1"/>
</dbReference>
<dbReference type="Proteomes" id="UP001250538">
    <property type="component" value="Unassembled WGS sequence"/>
</dbReference>
<dbReference type="Pfam" id="PF13786">
    <property type="entry name" value="DUF4179"/>
    <property type="match status" value="1"/>
</dbReference>
<protein>
    <submittedName>
        <fullName evidence="4">DUF4179 domain-containing protein</fullName>
    </submittedName>
</protein>
<proteinExistence type="predicted"/>
<dbReference type="RefSeq" id="WP_315746738.1">
    <property type="nucleotide sequence ID" value="NZ_JAVYAA010000006.1"/>
</dbReference>
<dbReference type="EMBL" id="JAVYAA010000006">
    <property type="protein sequence ID" value="MDT8978884.1"/>
    <property type="molecule type" value="Genomic_DNA"/>
</dbReference>
<keyword evidence="1" id="KW-0812">Transmembrane</keyword>
<dbReference type="Gene3D" id="2.60.40.1630">
    <property type="entry name" value="bacillus anthracis domain"/>
    <property type="match status" value="1"/>
</dbReference>
<evidence type="ECO:0000259" key="3">
    <source>
        <dbReference type="Pfam" id="PF18705"/>
    </source>
</evidence>
<gene>
    <name evidence="4" type="ORF">RQP50_21840</name>
</gene>
<keyword evidence="5" id="KW-1185">Reference proteome</keyword>
<sequence length="371" mass="41894">MKDIQLPIDQRLEQLREPYISELPESVRNRMDRTYQIIDEMLPGRKRRSRKNRWLRRVLISTAGVASLGIVMIFSGLASPAIAQTLKQIPFMNSVFKLVGDLGLQTAGEKGMVTSVNQRVSHKGVTLTISEMMYDGSRLSLVLSREDANAAKESFFQLWNKQRMLSKRANNIDFYMGDKQINTGMGLQPGGEHAPQSIIVTALDSADLELPDSFEMKMVVYLADVDENYEFLFPIKKDTERTIILKTSETKSHDSINMTIDRVEITPITTRLLVGVHGASGEEDYRKMLDAIPDNYKVDGFLNLEFDIEDEQGNEQNAIAGNGSGEGKGMVFSTSYEPFKVKPSFIVIKPFVRKGPDKNYIPQLEFKLPVR</sequence>